<organism evidence="1 2">
    <name type="scientific">Xenorhabdus santafensis</name>
    <dbReference type="NCBI Taxonomy" id="2582833"/>
    <lineage>
        <taxon>Bacteria</taxon>
        <taxon>Pseudomonadati</taxon>
        <taxon>Pseudomonadota</taxon>
        <taxon>Gammaproteobacteria</taxon>
        <taxon>Enterobacterales</taxon>
        <taxon>Morganellaceae</taxon>
        <taxon>Xenorhabdus</taxon>
    </lineage>
</organism>
<sequence length="270" mass="31579">MIKHLLYLAIKYAHSNFPGKTSNIFYGNLESQPEKRRKRYSIENCQIRENNYSELTQKLSCFGNAREKYNCIMEERKRNSFLVGNCNELSISVLMYLAELNKDNLSQYFRYDSNTAPQNDMQSIYIEILAPVRASTYHCFVMVYFPPRIHNYQFKNTNMNPLYKTYDKLPDGAWICDPWAEIVCLAEEYDAHWKDTMCSLAKQGKYLSLGNSPPPSLYKPQYPPDRDPCYPMYSHTLNMMSNSAMQVNHQAIIKADNTVIINHSHFEYAT</sequence>
<protein>
    <submittedName>
        <fullName evidence="1">Uncharacterized protein</fullName>
    </submittedName>
</protein>
<comment type="caution">
    <text evidence="1">The sequence shown here is derived from an EMBL/GenBank/DDBJ whole genome shotgun (WGS) entry which is preliminary data.</text>
</comment>
<proteinExistence type="predicted"/>
<name>A0ABU4S9L9_9GAMM</name>
<keyword evidence="2" id="KW-1185">Reference proteome</keyword>
<evidence type="ECO:0000313" key="1">
    <source>
        <dbReference type="EMBL" id="MDX7987503.1"/>
    </source>
</evidence>
<accession>A0ABU4S9L9</accession>
<dbReference type="Proteomes" id="UP001271890">
    <property type="component" value="Unassembled WGS sequence"/>
</dbReference>
<evidence type="ECO:0000313" key="2">
    <source>
        <dbReference type="Proteomes" id="UP001271890"/>
    </source>
</evidence>
<gene>
    <name evidence="1" type="ORF">FE392_09190</name>
</gene>
<dbReference type="EMBL" id="VCDN01000031">
    <property type="protein sequence ID" value="MDX7987503.1"/>
    <property type="molecule type" value="Genomic_DNA"/>
</dbReference>
<dbReference type="RefSeq" id="WP_319929931.1">
    <property type="nucleotide sequence ID" value="NZ_VCDN01000031.1"/>
</dbReference>
<reference evidence="2" key="1">
    <citation type="journal article" date="2024" name="Toxins">
        <title>Genome Sequence Analysis of Native Xenorhabdus Strains Isolated from Entomopathogenic Nematodes in Argentina.</title>
        <authorList>
            <person name="Palma L."/>
            <person name="Frizzo L."/>
            <person name="Kaiser S."/>
            <person name="Berry C."/>
            <person name="Caballero P."/>
            <person name="Bode H.B."/>
            <person name="Del Valle E.E."/>
        </authorList>
    </citation>
    <scope>NUCLEOTIDE SEQUENCE [LARGE SCALE GENOMIC DNA]</scope>
    <source>
        <strain evidence="2">12</strain>
    </source>
</reference>